<dbReference type="EMBL" id="BONP01000013">
    <property type="protein sequence ID" value="GIG40607.1"/>
    <property type="molecule type" value="Genomic_DNA"/>
</dbReference>
<evidence type="ECO:0000313" key="2">
    <source>
        <dbReference type="Proteomes" id="UP000614741"/>
    </source>
</evidence>
<evidence type="ECO:0008006" key="3">
    <source>
        <dbReference type="Google" id="ProtNLM"/>
    </source>
</evidence>
<sequence length="185" mass="19892">MTTSGGADVRRAILFHGTGGTPDVAWLPWLDRRLTSRGYTVERPAYPTINDEPVATMLPRVLAAHTFDAGTVLVGHSAGAALLLALLEHLDGPVAGSVLVAGYCTPPNDAAEPVLQQTYDWDRIRAHAGDVVVVNSVTDPYGCDVTQGRAMFDRLGGTLVVRDEGHFGDVDQPFETFELLDRLIP</sequence>
<dbReference type="Pfam" id="PF06821">
    <property type="entry name" value="Ser_hydrolase"/>
    <property type="match status" value="1"/>
</dbReference>
<organism evidence="1 2">
    <name type="scientific">Cellulomonas phragmiteti</name>
    <dbReference type="NCBI Taxonomy" id="478780"/>
    <lineage>
        <taxon>Bacteria</taxon>
        <taxon>Bacillati</taxon>
        <taxon>Actinomycetota</taxon>
        <taxon>Actinomycetes</taxon>
        <taxon>Micrococcales</taxon>
        <taxon>Cellulomonadaceae</taxon>
        <taxon>Cellulomonas</taxon>
    </lineage>
</organism>
<accession>A0ABQ4DMN0</accession>
<name>A0ABQ4DMN0_9CELL</name>
<protein>
    <recommendedName>
        <fullName evidence="3">Alpha/beta hydrolase</fullName>
    </recommendedName>
</protein>
<comment type="caution">
    <text evidence="1">The sequence shown here is derived from an EMBL/GenBank/DDBJ whole genome shotgun (WGS) entry which is preliminary data.</text>
</comment>
<dbReference type="RefSeq" id="WP_203674453.1">
    <property type="nucleotide sequence ID" value="NZ_BONP01000013.1"/>
</dbReference>
<dbReference type="InterPro" id="IPR010662">
    <property type="entry name" value="RBBP9/YdeN"/>
</dbReference>
<dbReference type="InterPro" id="IPR029058">
    <property type="entry name" value="AB_hydrolase_fold"/>
</dbReference>
<proteinExistence type="predicted"/>
<dbReference type="PANTHER" id="PTHR15394:SF3">
    <property type="entry name" value="SERINE HYDROLASE RBBP9"/>
    <property type="match status" value="1"/>
</dbReference>
<dbReference type="Gene3D" id="3.40.50.1820">
    <property type="entry name" value="alpha/beta hydrolase"/>
    <property type="match status" value="1"/>
</dbReference>
<dbReference type="PANTHER" id="PTHR15394">
    <property type="entry name" value="SERINE HYDROLASE RBBP9"/>
    <property type="match status" value="1"/>
</dbReference>
<dbReference type="Proteomes" id="UP000614741">
    <property type="component" value="Unassembled WGS sequence"/>
</dbReference>
<evidence type="ECO:0000313" key="1">
    <source>
        <dbReference type="EMBL" id="GIG40607.1"/>
    </source>
</evidence>
<reference evidence="1 2" key="1">
    <citation type="submission" date="2021-01" db="EMBL/GenBank/DDBJ databases">
        <title>Whole genome shotgun sequence of Cellulomonas phragmiteti NBRC 110785.</title>
        <authorList>
            <person name="Komaki H."/>
            <person name="Tamura T."/>
        </authorList>
    </citation>
    <scope>NUCLEOTIDE SEQUENCE [LARGE SCALE GENOMIC DNA]</scope>
    <source>
        <strain evidence="1 2">NBRC 110785</strain>
    </source>
</reference>
<gene>
    <name evidence="1" type="ORF">Cph01nite_23690</name>
</gene>
<dbReference type="SUPFAM" id="SSF53474">
    <property type="entry name" value="alpha/beta-Hydrolases"/>
    <property type="match status" value="1"/>
</dbReference>
<keyword evidence="2" id="KW-1185">Reference proteome</keyword>